<feature type="domain" description="S1 motif" evidence="11">
    <location>
        <begin position="941"/>
        <end position="1017"/>
    </location>
</feature>
<dbReference type="PANTHER" id="PTHR23270">
    <property type="entry name" value="PROGRAMMED CELL DEATH PROTEIN 11 PRE-RRNA PROCESSING PROTEIN RRP5"/>
    <property type="match status" value="1"/>
</dbReference>
<organism evidence="12 13">
    <name type="scientific">Thyridium curvatum</name>
    <dbReference type="NCBI Taxonomy" id="1093900"/>
    <lineage>
        <taxon>Eukaryota</taxon>
        <taxon>Fungi</taxon>
        <taxon>Dikarya</taxon>
        <taxon>Ascomycota</taxon>
        <taxon>Pezizomycotina</taxon>
        <taxon>Sordariomycetes</taxon>
        <taxon>Sordariomycetidae</taxon>
        <taxon>Thyridiales</taxon>
        <taxon>Thyridiaceae</taxon>
        <taxon>Thyridium</taxon>
    </lineage>
</organism>
<dbReference type="RefSeq" id="XP_030991145.1">
    <property type="nucleotide sequence ID" value="XM_031144274.1"/>
</dbReference>
<dbReference type="OrthoDB" id="412781at2759"/>
<evidence type="ECO:0000259" key="11">
    <source>
        <dbReference type="PROSITE" id="PS50126"/>
    </source>
</evidence>
<dbReference type="FunCoup" id="A0A507ASD0">
    <property type="interactions" value="1062"/>
</dbReference>
<dbReference type="CDD" id="cd05698">
    <property type="entry name" value="S1_Rrp5_repeat_hs6_sc5"/>
    <property type="match status" value="1"/>
</dbReference>
<feature type="region of interest" description="Disordered" evidence="10">
    <location>
        <begin position="1395"/>
        <end position="1520"/>
    </location>
</feature>
<keyword evidence="2" id="KW-0690">Ribosome biogenesis</keyword>
<protein>
    <recommendedName>
        <fullName evidence="8">rRNA biogenesis protein RRP5</fullName>
    </recommendedName>
    <alternativeName>
        <fullName evidence="9">Ribosomal RNA-processing protein 5</fullName>
    </alternativeName>
</protein>
<dbReference type="Proteomes" id="UP000319257">
    <property type="component" value="Unassembled WGS sequence"/>
</dbReference>
<feature type="domain" description="S1 motif" evidence="11">
    <location>
        <begin position="1230"/>
        <end position="1299"/>
    </location>
</feature>
<proteinExistence type="predicted"/>
<dbReference type="FunFam" id="2.40.50.140:FF:000155">
    <property type="entry name" value="rRNA biogenesis protein RRP5"/>
    <property type="match status" value="1"/>
</dbReference>
<dbReference type="CDD" id="cd05696">
    <property type="entry name" value="S1_Rrp5_repeat_hs4"/>
    <property type="match status" value="1"/>
</dbReference>
<dbReference type="InterPro" id="IPR012340">
    <property type="entry name" value="NA-bd_OB-fold"/>
</dbReference>
<evidence type="ECO:0000313" key="13">
    <source>
        <dbReference type="Proteomes" id="UP000319257"/>
    </source>
</evidence>
<dbReference type="InParanoid" id="A0A507ASD0"/>
<feature type="domain" description="S1 motif" evidence="11">
    <location>
        <begin position="564"/>
        <end position="638"/>
    </location>
</feature>
<evidence type="ECO:0000313" key="12">
    <source>
        <dbReference type="EMBL" id="TPX09434.1"/>
    </source>
</evidence>
<name>A0A507ASD0_9PEZI</name>
<feature type="compositionally biased region" description="Acidic residues" evidence="10">
    <location>
        <begin position="1480"/>
        <end position="1494"/>
    </location>
</feature>
<dbReference type="GO" id="GO:0006364">
    <property type="term" value="P:rRNA processing"/>
    <property type="evidence" value="ECO:0007669"/>
    <property type="project" value="UniProtKB-KW"/>
</dbReference>
<keyword evidence="3" id="KW-0698">rRNA processing</keyword>
<dbReference type="EMBL" id="SKBQ01000067">
    <property type="protein sequence ID" value="TPX09434.1"/>
    <property type="molecule type" value="Genomic_DNA"/>
</dbReference>
<feature type="region of interest" description="Disordered" evidence="10">
    <location>
        <begin position="100"/>
        <end position="134"/>
    </location>
</feature>
<dbReference type="InterPro" id="IPR048059">
    <property type="entry name" value="Rrp5_S1_rpt_hs1_sc1"/>
</dbReference>
<dbReference type="Gene3D" id="2.40.50.140">
    <property type="entry name" value="Nucleic acid-binding proteins"/>
    <property type="match status" value="11"/>
</dbReference>
<keyword evidence="5" id="KW-0677">Repeat</keyword>
<feature type="domain" description="S1 motif" evidence="11">
    <location>
        <begin position="169"/>
        <end position="267"/>
    </location>
</feature>
<dbReference type="Pfam" id="PF23459">
    <property type="entry name" value="S1_RRP5"/>
    <property type="match status" value="1"/>
</dbReference>
<dbReference type="Gene3D" id="1.25.40.10">
    <property type="entry name" value="Tetratricopeptide repeat domain"/>
    <property type="match status" value="1"/>
</dbReference>
<dbReference type="CDD" id="cd05702">
    <property type="entry name" value="S1_Rrp5_repeat_hs11_sc8"/>
    <property type="match status" value="1"/>
</dbReference>
<dbReference type="GO" id="GO:0032040">
    <property type="term" value="C:small-subunit processome"/>
    <property type="evidence" value="ECO:0007669"/>
    <property type="project" value="TreeGrafter"/>
</dbReference>
<dbReference type="SMART" id="SM00386">
    <property type="entry name" value="HAT"/>
    <property type="match status" value="5"/>
</dbReference>
<dbReference type="InterPro" id="IPR057301">
    <property type="entry name" value="Rrp5_OB_4th"/>
</dbReference>
<feature type="domain" description="S1 motif" evidence="11">
    <location>
        <begin position="1049"/>
        <end position="1120"/>
    </location>
</feature>
<feature type="domain" description="S1 motif" evidence="11">
    <location>
        <begin position="1136"/>
        <end position="1205"/>
    </location>
</feature>
<keyword evidence="4" id="KW-0597">Phosphoprotein</keyword>
<dbReference type="InterPro" id="IPR045209">
    <property type="entry name" value="Rrp5"/>
</dbReference>
<dbReference type="CDD" id="cd05706">
    <property type="entry name" value="S1_Rrp5_repeat_sc10"/>
    <property type="match status" value="1"/>
</dbReference>
<dbReference type="SUPFAM" id="SSF48452">
    <property type="entry name" value="TPR-like"/>
    <property type="match status" value="2"/>
</dbReference>
<feature type="domain" description="S1 motif" evidence="11">
    <location>
        <begin position="472"/>
        <end position="547"/>
    </location>
</feature>
<evidence type="ECO:0000256" key="5">
    <source>
        <dbReference type="ARBA" id="ARBA00022737"/>
    </source>
</evidence>
<evidence type="ECO:0000256" key="9">
    <source>
        <dbReference type="ARBA" id="ARBA00076674"/>
    </source>
</evidence>
<dbReference type="CDD" id="cd05693">
    <property type="entry name" value="S1_Rrp5_repeat_hs1_sc1"/>
    <property type="match status" value="1"/>
</dbReference>
<dbReference type="FunFam" id="2.40.50.140:FF:000279">
    <property type="entry name" value="rRNA biogenesis protein rrp5"/>
    <property type="match status" value="1"/>
</dbReference>
<dbReference type="CDD" id="cd05697">
    <property type="entry name" value="S1_Rrp5_repeat_hs5"/>
    <property type="match status" value="1"/>
</dbReference>
<dbReference type="InterPro" id="IPR011990">
    <property type="entry name" value="TPR-like_helical_dom_sf"/>
</dbReference>
<feature type="compositionally biased region" description="Basic residues" evidence="10">
    <location>
        <begin position="110"/>
        <end position="119"/>
    </location>
</feature>
<accession>A0A507ASD0</accession>
<dbReference type="FunFam" id="2.40.50.140:FF:000196">
    <property type="entry name" value="rRNA biogenesis protein RRP5"/>
    <property type="match status" value="1"/>
</dbReference>
<evidence type="ECO:0000256" key="10">
    <source>
        <dbReference type="SAM" id="MobiDB-lite"/>
    </source>
</evidence>
<sequence length="1816" mass="199042">MSSLKRKDAPGGQSAAKSARPASEGRPSKRPKADKASKADAKSEAKPTKTSESKPVKAPIISRLKEEEPLFPRGGGSVLSPLEQKQIQVQAKADALFEEQSGANANKAGKVSKKKKGKSATKGEPRDNKAVHDEDSVKIESLNFKVSPHASTTILKFLFLTASQRLVKGSLVLCQVSEIHALDLVVTLPNNLTGHIPITAISQTLTDRIEAEAADSDDRTDEGAEDDVELSKLFEIGQYLRAFVTSTIDDSATNSSKNKRRIELSLFPELANSGLSDQDIVENCTVMASVLSEEDHGFVMSLGFEGSELRAFLPKKEVDTAIGDGRLQPGSAVLCLVVKKNANGKVVQLSTKQSQLGSPKSVATEAPTIKSFLPGSVVDVLVSEVSRRGIVGKILGHLDVTADSTHSGAGPDGTDLEEKFKVGEKVKARIICNFPTASNPKLGVSLLDHILTLKQKTVKKTNKQPLAVMPISSIVEQCKVCKVEQDIGLWVDIGVDGVPGFVHISRVKDGKVDALYESSGPYKVDSVHRARVIGYNSFDGLYLLSFEKTVLEQPFLRISDIPVGQVVHGVIEKLMINDEGVSGLIVKLADGISGLVPEMHMADVRLQHPEKKFKEGMKVKARVLSTDPAKHQLRLTLKKTLVNSEASPLFSFDQVSVGLQTPGTIINVLHNGAVVQFYGSMRGFLPISEMSEAYIHDPKEHFRVGQVVSVRVLDAEPEANKLIVSCKDPSAFGMDKQLALKNLKIGDIVAAKVTQKTEDDIFLELEGSLLKATLSVGHLSDKSASKNQSALKKIHVGQILSNLVVIDKNEGRRALVLSQKPSLVKAGETGELLATWDDAKVGAVVSGFVRNVTATAAFIQFGGNLTALLPKSLIPSKAQGEHDFGLHKFQSLEVKIVSVDNGRLVVSIPSEADKTPKAKTAKIVENPIDNSIKTLEDVTVGKTVKAKITAIKETQLNIALADNIQGRIAISEIFDEWDEIPSAKEPLSKFKVKQVIDVRVLGVHDAKTHTFLAISHRTTQSLIDCSIKPSTLRSKESPKPISLAQVEVDSKWLGFVNNHGPNCLWISLTPTLRGRLNALDVSDDLSQVKDLATNYPIGTAIRVRVTGVDAEHGRLDLSARAPGASETLTWDTIKQGMVLPGKVTKVNDRQVLVQLSQTVSGPIHLVDLADDYESATTLPYSKNDIIRVAVVELDKSNKKIRLSARPSRVLNSSLPVEDRELVKGSKLEAGDIVRGFVKNVSDKGLFVNLGGDITGFVRVSDLSDRYLKEWKDHFQIDQLVKARVVSVDATVGHILLSLKASVIDENYTPPRTLESFTEGEIVTGKVRKAEEFGVFILLDNSANVSGLCHRSEMAEKPVKDARKLYKEGDKVKAKVLAVDPKKKRINLGLKPSYFDGEDSDMDVDSDEENAGAGLDSEDEDSEDEDMLDDGGAVLITGTDNDELLSDDESSDEDVDMVDSTTATGSGLEAGGFDWSGAALDEADDGQDVSADEDAGDKKKTKKRKAEIQVDRTANLDAQGPQTASDFERLLLGQPNSSELWTAYMAFQMKISELAKAREIAERALDTINPREETEKFNMWIAYLNLEVAYGTDETLDEVFKRACQYNDKQEVYERLAQSYIQSAKHSKADDLFQSMLKLFGSKTPKVWLDYAHFLHYDLEAPERARALLPRAMQRLEKHEHLTLMTEFASIEFQSPSGNPERGRTIFEGILDQWPKRADLWGRLLDLENSYFRAERAKGKDGEADPTVIRDLFERRTRAKGLKPRVAMKWYERWGKWEEEHGDAKSKEKVRAKAKEWVAEAEKRKAEREAEAEADDE</sequence>
<feature type="compositionally biased region" description="Basic and acidic residues" evidence="10">
    <location>
        <begin position="121"/>
        <end position="134"/>
    </location>
</feature>
<feature type="domain" description="S1 motif" evidence="11">
    <location>
        <begin position="842"/>
        <end position="909"/>
    </location>
</feature>
<comment type="caution">
    <text evidence="12">The sequence shown here is derived from an EMBL/GenBank/DDBJ whole genome shotgun (WGS) entry which is preliminary data.</text>
</comment>
<feature type="compositionally biased region" description="Acidic residues" evidence="10">
    <location>
        <begin position="1395"/>
        <end position="1428"/>
    </location>
</feature>
<evidence type="ECO:0000256" key="8">
    <source>
        <dbReference type="ARBA" id="ARBA00073619"/>
    </source>
</evidence>
<feature type="domain" description="S1 motif" evidence="11">
    <location>
        <begin position="746"/>
        <end position="820"/>
    </location>
</feature>
<feature type="domain" description="S1 motif" evidence="11">
    <location>
        <begin position="658"/>
        <end position="727"/>
    </location>
</feature>
<dbReference type="InterPro" id="IPR048058">
    <property type="entry name" value="Rrp5_S1_rpt_hs11_sc8"/>
</dbReference>
<evidence type="ECO:0000256" key="3">
    <source>
        <dbReference type="ARBA" id="ARBA00022552"/>
    </source>
</evidence>
<dbReference type="InterPro" id="IPR057302">
    <property type="entry name" value="Rrp5_S1"/>
</dbReference>
<evidence type="ECO:0000256" key="1">
    <source>
        <dbReference type="ARBA" id="ARBA00004604"/>
    </source>
</evidence>
<feature type="region of interest" description="Disordered" evidence="10">
    <location>
        <begin position="1"/>
        <end position="79"/>
    </location>
</feature>
<feature type="compositionally biased region" description="Acidic residues" evidence="10">
    <location>
        <begin position="1439"/>
        <end position="1456"/>
    </location>
</feature>
<dbReference type="GO" id="GO:0003723">
    <property type="term" value="F:RNA binding"/>
    <property type="evidence" value="ECO:0007669"/>
    <property type="project" value="TreeGrafter"/>
</dbReference>
<comment type="subcellular location">
    <subcellularLocation>
        <location evidence="1">Nucleus</location>
        <location evidence="1">Nucleolus</location>
    </subcellularLocation>
</comment>
<evidence type="ECO:0000256" key="2">
    <source>
        <dbReference type="ARBA" id="ARBA00022517"/>
    </source>
</evidence>
<dbReference type="SMART" id="SM00316">
    <property type="entry name" value="S1"/>
    <property type="match status" value="13"/>
</dbReference>
<dbReference type="Pfam" id="PF00575">
    <property type="entry name" value="S1"/>
    <property type="match status" value="5"/>
</dbReference>
<dbReference type="FunFam" id="2.40.50.140:FF:000278">
    <property type="entry name" value="rRNA biogenesis protein rrp5"/>
    <property type="match status" value="1"/>
</dbReference>
<dbReference type="PANTHER" id="PTHR23270:SF10">
    <property type="entry name" value="PROTEIN RRP5 HOMOLOG"/>
    <property type="match status" value="1"/>
</dbReference>
<dbReference type="Pfam" id="PF24685">
    <property type="entry name" value="OB_RRP5_4th"/>
    <property type="match status" value="1"/>
</dbReference>
<dbReference type="STRING" id="1093900.A0A507ASD0"/>
<evidence type="ECO:0000256" key="7">
    <source>
        <dbReference type="ARBA" id="ARBA00055575"/>
    </source>
</evidence>
<dbReference type="PROSITE" id="PS50126">
    <property type="entry name" value="S1"/>
    <property type="match status" value="11"/>
</dbReference>
<feature type="domain" description="S1 motif" evidence="11">
    <location>
        <begin position="1319"/>
        <end position="1390"/>
    </location>
</feature>
<evidence type="ECO:0000256" key="4">
    <source>
        <dbReference type="ARBA" id="ARBA00022553"/>
    </source>
</evidence>
<dbReference type="FunFam" id="2.40.50.140:FF:000103">
    <property type="entry name" value="protein RRP5 homolog"/>
    <property type="match status" value="2"/>
</dbReference>
<feature type="compositionally biased region" description="Basic and acidic residues" evidence="10">
    <location>
        <begin position="31"/>
        <end position="55"/>
    </location>
</feature>
<keyword evidence="6" id="KW-0539">Nucleus</keyword>
<reference evidence="12 13" key="1">
    <citation type="submission" date="2019-06" db="EMBL/GenBank/DDBJ databases">
        <title>Draft genome sequence of the filamentous fungus Phialemoniopsis curvata isolated from diesel fuel.</title>
        <authorList>
            <person name="Varaljay V.A."/>
            <person name="Lyon W.J."/>
            <person name="Crouch A.L."/>
            <person name="Drake C.E."/>
            <person name="Hollomon J.M."/>
            <person name="Nadeau L.J."/>
            <person name="Nunn H.S."/>
            <person name="Stevenson B.S."/>
            <person name="Bojanowski C.L."/>
            <person name="Crookes-Goodson W.J."/>
        </authorList>
    </citation>
    <scope>NUCLEOTIDE SEQUENCE [LARGE SCALE GENOMIC DNA]</scope>
    <source>
        <strain evidence="12 13">D216</strain>
    </source>
</reference>
<comment type="function">
    <text evidence="7">Involved in the biogenesis of rRNA. Required for the formation of 18S and 5.8S rRNA.</text>
</comment>
<dbReference type="InterPro" id="IPR003107">
    <property type="entry name" value="HAT"/>
</dbReference>
<gene>
    <name evidence="12" type="ORF">E0L32_009322</name>
</gene>
<evidence type="ECO:0000256" key="6">
    <source>
        <dbReference type="ARBA" id="ARBA00023242"/>
    </source>
</evidence>
<dbReference type="SUPFAM" id="SSF50249">
    <property type="entry name" value="Nucleic acid-binding proteins"/>
    <property type="match status" value="12"/>
</dbReference>
<dbReference type="GeneID" id="41976769"/>
<dbReference type="CDD" id="cd05708">
    <property type="entry name" value="S1_Rrp5_repeat_sc12"/>
    <property type="match status" value="1"/>
</dbReference>
<dbReference type="CDD" id="cd05703">
    <property type="entry name" value="S1_Rrp5_repeat_hs12_sc9"/>
    <property type="match status" value="1"/>
</dbReference>
<keyword evidence="13" id="KW-1185">Reference proteome</keyword>
<dbReference type="InterPro" id="IPR003029">
    <property type="entry name" value="S1_domain"/>
</dbReference>
<dbReference type="FunFam" id="2.40.50.140:FF:000159">
    <property type="entry name" value="rRNA biogenesis protein rrp5"/>
    <property type="match status" value="1"/>
</dbReference>